<evidence type="ECO:0000259" key="1">
    <source>
        <dbReference type="SMART" id="SM01092"/>
    </source>
</evidence>
<name>A0ABP6WIW2_9PSEU</name>
<feature type="domain" description="CO dehydrogenase flavoprotein C-terminal" evidence="1">
    <location>
        <begin position="28"/>
        <end position="120"/>
    </location>
</feature>
<keyword evidence="3" id="KW-1185">Reference proteome</keyword>
<comment type="caution">
    <text evidence="2">The sequence shown here is derived from an EMBL/GenBank/DDBJ whole genome shotgun (WGS) entry which is preliminary data.</text>
</comment>
<organism evidence="2 3">
    <name type="scientific">Amycolatopsis ultiminotia</name>
    <dbReference type="NCBI Taxonomy" id="543629"/>
    <lineage>
        <taxon>Bacteria</taxon>
        <taxon>Bacillati</taxon>
        <taxon>Actinomycetota</taxon>
        <taxon>Actinomycetes</taxon>
        <taxon>Pseudonocardiales</taxon>
        <taxon>Pseudonocardiaceae</taxon>
        <taxon>Amycolatopsis</taxon>
    </lineage>
</organism>
<evidence type="ECO:0000313" key="2">
    <source>
        <dbReference type="EMBL" id="GAA3551085.1"/>
    </source>
</evidence>
<dbReference type="Gene3D" id="3.30.390.50">
    <property type="entry name" value="CO dehydrogenase flavoprotein, C-terminal domain"/>
    <property type="match status" value="1"/>
</dbReference>
<reference evidence="3" key="1">
    <citation type="journal article" date="2019" name="Int. J. Syst. Evol. Microbiol.">
        <title>The Global Catalogue of Microorganisms (GCM) 10K type strain sequencing project: providing services to taxonomists for standard genome sequencing and annotation.</title>
        <authorList>
            <consortium name="The Broad Institute Genomics Platform"/>
            <consortium name="The Broad Institute Genome Sequencing Center for Infectious Disease"/>
            <person name="Wu L."/>
            <person name="Ma J."/>
        </authorList>
    </citation>
    <scope>NUCLEOTIDE SEQUENCE [LARGE SCALE GENOMIC DNA]</scope>
    <source>
        <strain evidence="3">JCM 16898</strain>
    </source>
</reference>
<dbReference type="RefSeq" id="WP_344861592.1">
    <property type="nucleotide sequence ID" value="NZ_BAAAZN010000007.1"/>
</dbReference>
<accession>A0ABP6WIW2</accession>
<dbReference type="InterPro" id="IPR036683">
    <property type="entry name" value="CO_DH_flav_C_dom_sf"/>
</dbReference>
<evidence type="ECO:0000313" key="3">
    <source>
        <dbReference type="Proteomes" id="UP001500689"/>
    </source>
</evidence>
<proteinExistence type="predicted"/>
<sequence length="136" mass="14100">MQRIPLADLFINHNFLLLSLNWTPGGAAAFGKVAVRAAGGPNIASVAVRRTADSAAVAVGMPGAVPTRLRSAEKCWLAGESPAEAAAQAAAELTVDEEASDACHRRAVVAALVRRLIVQCEGRAADDEGGRQRNTA</sequence>
<dbReference type="InterPro" id="IPR005107">
    <property type="entry name" value="CO_DH_flav_C"/>
</dbReference>
<dbReference type="Proteomes" id="UP001500689">
    <property type="component" value="Unassembled WGS sequence"/>
</dbReference>
<dbReference type="SMART" id="SM01092">
    <property type="entry name" value="CO_deh_flav_C"/>
    <property type="match status" value="1"/>
</dbReference>
<protein>
    <recommendedName>
        <fullName evidence="1">CO dehydrogenase flavoprotein C-terminal domain-containing protein</fullName>
    </recommendedName>
</protein>
<gene>
    <name evidence="2" type="ORF">GCM10022222_38300</name>
</gene>
<dbReference type="EMBL" id="BAAAZN010000007">
    <property type="protein sequence ID" value="GAA3551085.1"/>
    <property type="molecule type" value="Genomic_DNA"/>
</dbReference>
<dbReference type="SUPFAM" id="SSF55447">
    <property type="entry name" value="CO dehydrogenase flavoprotein C-terminal domain-like"/>
    <property type="match status" value="1"/>
</dbReference>